<feature type="compositionally biased region" description="Low complexity" evidence="4">
    <location>
        <begin position="340"/>
        <end position="350"/>
    </location>
</feature>
<keyword evidence="8" id="KW-1185">Reference proteome</keyword>
<dbReference type="PRINTS" id="PR00498">
    <property type="entry name" value="P47PHOX"/>
</dbReference>
<dbReference type="InterPro" id="IPR035758">
    <property type="entry name" value="NoxO1_SH3_2"/>
</dbReference>
<dbReference type="CDD" id="cd12024">
    <property type="entry name" value="SH3_NoxO1_2"/>
    <property type="match status" value="1"/>
</dbReference>
<dbReference type="GO" id="GO:0016176">
    <property type="term" value="F:superoxide-generating NADPH oxidase activator activity"/>
    <property type="evidence" value="ECO:0007669"/>
    <property type="project" value="InterPro"/>
</dbReference>
<feature type="non-terminal residue" evidence="7">
    <location>
        <position position="1"/>
    </location>
</feature>
<dbReference type="InterPro" id="IPR001452">
    <property type="entry name" value="SH3_domain"/>
</dbReference>
<feature type="domain" description="PX" evidence="6">
    <location>
        <begin position="1"/>
        <end position="100"/>
    </location>
</feature>
<dbReference type="SMART" id="SM00326">
    <property type="entry name" value="SH3"/>
    <property type="match status" value="2"/>
</dbReference>
<dbReference type="PROSITE" id="PS50002">
    <property type="entry name" value="SH3"/>
    <property type="match status" value="2"/>
</dbReference>
<evidence type="ECO:0000256" key="1">
    <source>
        <dbReference type="ARBA" id="ARBA00022443"/>
    </source>
</evidence>
<name>A0A093FX61_DRYPU</name>
<dbReference type="PROSITE" id="PS50195">
    <property type="entry name" value="PX"/>
    <property type="match status" value="1"/>
</dbReference>
<evidence type="ECO:0000256" key="3">
    <source>
        <dbReference type="PROSITE-ProRule" id="PRU00192"/>
    </source>
</evidence>
<dbReference type="FunFam" id="2.30.30.40:FF:000233">
    <property type="entry name" value="NADPH oxidase organizer 1"/>
    <property type="match status" value="1"/>
</dbReference>
<feature type="compositionally biased region" description="Polar residues" evidence="4">
    <location>
        <begin position="351"/>
        <end position="366"/>
    </location>
</feature>
<dbReference type="InterPro" id="IPR051228">
    <property type="entry name" value="NADPH_Oxidase/PX-Domain"/>
</dbReference>
<dbReference type="EMBL" id="KL214742">
    <property type="protein sequence ID" value="KFV61363.1"/>
    <property type="molecule type" value="Genomic_DNA"/>
</dbReference>
<feature type="region of interest" description="Disordered" evidence="4">
    <location>
        <begin position="307"/>
        <end position="366"/>
    </location>
</feature>
<dbReference type="InterPro" id="IPR015039">
    <property type="entry name" value="NCF1_C"/>
</dbReference>
<evidence type="ECO:0000259" key="5">
    <source>
        <dbReference type="PROSITE" id="PS50002"/>
    </source>
</evidence>
<dbReference type="InterPro" id="IPR001655">
    <property type="entry name" value="P47PHOX"/>
</dbReference>
<dbReference type="FunFam" id="2.30.30.40:FF:000219">
    <property type="entry name" value="NADPH oxidase organizer 1"/>
    <property type="match status" value="1"/>
</dbReference>
<proteinExistence type="predicted"/>
<dbReference type="SUPFAM" id="SSF50044">
    <property type="entry name" value="SH3-domain"/>
    <property type="match status" value="2"/>
</dbReference>
<dbReference type="Pfam" id="PF08944">
    <property type="entry name" value="p47_phox_C"/>
    <property type="match status" value="1"/>
</dbReference>
<evidence type="ECO:0000313" key="7">
    <source>
        <dbReference type="EMBL" id="KFV61363.1"/>
    </source>
</evidence>
<dbReference type="PANTHER" id="PTHR15706">
    <property type="entry name" value="SH3 MULTIPLE DOMAIN"/>
    <property type="match status" value="1"/>
</dbReference>
<evidence type="ECO:0000256" key="4">
    <source>
        <dbReference type="SAM" id="MobiDB-lite"/>
    </source>
</evidence>
<dbReference type="InterPro" id="IPR036871">
    <property type="entry name" value="PX_dom_sf"/>
</dbReference>
<feature type="domain" description="SH3" evidence="5">
    <location>
        <begin position="209"/>
        <end position="268"/>
    </location>
</feature>
<evidence type="ECO:0000256" key="2">
    <source>
        <dbReference type="ARBA" id="ARBA00022737"/>
    </source>
</evidence>
<dbReference type="AlphaFoldDB" id="A0A093FX61"/>
<dbReference type="InterPro" id="IPR001683">
    <property type="entry name" value="PX_dom"/>
</dbReference>
<dbReference type="GO" id="GO:0042554">
    <property type="term" value="P:superoxide anion generation"/>
    <property type="evidence" value="ECO:0007669"/>
    <property type="project" value="TreeGrafter"/>
</dbReference>
<dbReference type="Pfam" id="PF14604">
    <property type="entry name" value="SH3_9"/>
    <property type="match status" value="1"/>
</dbReference>
<dbReference type="InterPro" id="IPR036028">
    <property type="entry name" value="SH3-like_dom_sf"/>
</dbReference>
<keyword evidence="1 3" id="KW-0728">SH3 domain</keyword>
<sequence length="366" mass="41245">YMMVVSWSDQNNLLIYRTFEDFRRLHRQLKRKFPSESGSVRKIPRFKDASVKQRKSGKPNRSLEVLKVLETYSQKLLKTEAQISQGEEVIQFFKAQTQDLDPSFPKDSLVIMPSEMGGAEKAQRGKQLPPITSPQATQSYRCIEAFETKDTKNKAFQVTRGDILEVLMKDRSGWWLVENTDKQLAWFPASYLEEIDVHKDIQSALASKEEGSLYFVVQAYECQEADELSLSSGVLVQVLRTSDNGWWLIRYNGSTGYVPCLCLRPYRNPHHKLQTAVDCGLNASTPSLCSSLEEAVGHPRVQVCSSHAQTEEELSSQRGRNDSGFLESSAAELSPPPAGAVPRVPARPSAQQILQRCSTVTRRALQ</sequence>
<dbReference type="PANTHER" id="PTHR15706:SF10">
    <property type="entry name" value="NADPH OXIDASE ORGANIZER 1"/>
    <property type="match status" value="1"/>
</dbReference>
<feature type="domain" description="SH3" evidence="5">
    <location>
        <begin position="135"/>
        <end position="197"/>
    </location>
</feature>
<evidence type="ECO:0000259" key="6">
    <source>
        <dbReference type="PROSITE" id="PS50195"/>
    </source>
</evidence>
<organism evidence="7 8">
    <name type="scientific">Dryobates pubescens</name>
    <name type="common">Downy woodpecker</name>
    <name type="synonym">Picoides pubescens</name>
    <dbReference type="NCBI Taxonomy" id="118200"/>
    <lineage>
        <taxon>Eukaryota</taxon>
        <taxon>Metazoa</taxon>
        <taxon>Chordata</taxon>
        <taxon>Craniata</taxon>
        <taxon>Vertebrata</taxon>
        <taxon>Euteleostomi</taxon>
        <taxon>Archelosauria</taxon>
        <taxon>Archosauria</taxon>
        <taxon>Dinosauria</taxon>
        <taxon>Saurischia</taxon>
        <taxon>Theropoda</taxon>
        <taxon>Coelurosauria</taxon>
        <taxon>Aves</taxon>
        <taxon>Neognathae</taxon>
        <taxon>Neoaves</taxon>
        <taxon>Telluraves</taxon>
        <taxon>Coraciimorphae</taxon>
        <taxon>Piciformes</taxon>
        <taxon>Picidae</taxon>
        <taxon>Dryobates</taxon>
    </lineage>
</organism>
<feature type="non-terminal residue" evidence="7">
    <location>
        <position position="366"/>
    </location>
</feature>
<dbReference type="GO" id="GO:0005737">
    <property type="term" value="C:cytoplasm"/>
    <property type="evidence" value="ECO:0007669"/>
    <property type="project" value="InterPro"/>
</dbReference>
<reference evidence="7 8" key="1">
    <citation type="submission" date="2014-04" db="EMBL/GenBank/DDBJ databases">
        <title>Genome evolution of avian class.</title>
        <authorList>
            <person name="Zhang G."/>
            <person name="Li C."/>
        </authorList>
    </citation>
    <scope>NUCLEOTIDE SEQUENCE [LARGE SCALE GENOMIC DNA]</scope>
    <source>
        <strain evidence="7">BGI_N307</strain>
    </source>
</reference>
<dbReference type="GO" id="GO:0035091">
    <property type="term" value="F:phosphatidylinositol binding"/>
    <property type="evidence" value="ECO:0007669"/>
    <property type="project" value="InterPro"/>
</dbReference>
<dbReference type="Proteomes" id="UP000053875">
    <property type="component" value="Unassembled WGS sequence"/>
</dbReference>
<gene>
    <name evidence="7" type="ORF">N307_07644</name>
</gene>
<dbReference type="Pfam" id="PF00787">
    <property type="entry name" value="PX"/>
    <property type="match status" value="1"/>
</dbReference>
<accession>A0A093FX61</accession>
<dbReference type="STRING" id="118200.A0A093FX61"/>
<dbReference type="SUPFAM" id="SSF64268">
    <property type="entry name" value="PX domain"/>
    <property type="match status" value="1"/>
</dbReference>
<protein>
    <submittedName>
        <fullName evidence="7">NADPH oxidase organizer 1</fullName>
    </submittedName>
</protein>
<evidence type="ECO:0000313" key="8">
    <source>
        <dbReference type="Proteomes" id="UP000053875"/>
    </source>
</evidence>
<dbReference type="Pfam" id="PF07653">
    <property type="entry name" value="SH3_2"/>
    <property type="match status" value="1"/>
</dbReference>
<dbReference type="Gene3D" id="3.30.1520.10">
    <property type="entry name" value="Phox-like domain"/>
    <property type="match status" value="1"/>
</dbReference>
<dbReference type="Gene3D" id="2.30.30.40">
    <property type="entry name" value="SH3 Domains"/>
    <property type="match status" value="2"/>
</dbReference>
<keyword evidence="2" id="KW-0677">Repeat</keyword>